<keyword evidence="1" id="KW-0472">Membrane</keyword>
<gene>
    <name evidence="2" type="ORF">C7435_0016</name>
</gene>
<reference evidence="2 3" key="1">
    <citation type="submission" date="2018-10" db="EMBL/GenBank/DDBJ databases">
        <title>Genomic Encyclopedia of Type Strains, Phase IV (KMG-IV): sequencing the most valuable type-strain genomes for metagenomic binning, comparative biology and taxonomic classification.</title>
        <authorList>
            <person name="Goeker M."/>
        </authorList>
    </citation>
    <scope>NUCLEOTIDE SEQUENCE [LARGE SCALE GENOMIC DNA]</scope>
    <source>
        <strain evidence="2 3">DSM 4734</strain>
    </source>
</reference>
<accession>A0A495DLR2</accession>
<proteinExistence type="predicted"/>
<dbReference type="RefSeq" id="WP_121209564.1">
    <property type="nucleotide sequence ID" value="NZ_RBIM01000001.1"/>
</dbReference>
<evidence type="ECO:0000256" key="1">
    <source>
        <dbReference type="SAM" id="Phobius"/>
    </source>
</evidence>
<protein>
    <submittedName>
        <fullName evidence="2">Uncharacterized protein</fullName>
    </submittedName>
</protein>
<name>A0A495DLR2_9PROT</name>
<organism evidence="2 3">
    <name type="scientific">Maricaulis maris</name>
    <dbReference type="NCBI Taxonomy" id="74318"/>
    <lineage>
        <taxon>Bacteria</taxon>
        <taxon>Pseudomonadati</taxon>
        <taxon>Pseudomonadota</taxon>
        <taxon>Alphaproteobacteria</taxon>
        <taxon>Maricaulales</taxon>
        <taxon>Maricaulaceae</taxon>
        <taxon>Maricaulis</taxon>
    </lineage>
</organism>
<evidence type="ECO:0000313" key="2">
    <source>
        <dbReference type="EMBL" id="RKR03580.1"/>
    </source>
</evidence>
<dbReference type="AlphaFoldDB" id="A0A495DLR2"/>
<dbReference type="Proteomes" id="UP000273675">
    <property type="component" value="Unassembled WGS sequence"/>
</dbReference>
<keyword evidence="1" id="KW-0812">Transmembrane</keyword>
<dbReference type="EMBL" id="RBIM01000001">
    <property type="protein sequence ID" value="RKR03580.1"/>
    <property type="molecule type" value="Genomic_DNA"/>
</dbReference>
<keyword evidence="1" id="KW-1133">Transmembrane helix</keyword>
<sequence>MLPILLILGAAFLVLWLFLSGLPNWLWRRIPEGGRRLIGNALSSALAALILIIGAAIWLLSWFPISMRGG</sequence>
<comment type="caution">
    <text evidence="2">The sequence shown here is derived from an EMBL/GenBank/DDBJ whole genome shotgun (WGS) entry which is preliminary data.</text>
</comment>
<feature type="transmembrane region" description="Helical" evidence="1">
    <location>
        <begin position="45"/>
        <end position="65"/>
    </location>
</feature>
<evidence type="ECO:0000313" key="3">
    <source>
        <dbReference type="Proteomes" id="UP000273675"/>
    </source>
</evidence>